<keyword evidence="2 5" id="KW-0812">Transmembrane</keyword>
<dbReference type="RefSeq" id="WP_209353813.1">
    <property type="nucleotide sequence ID" value="NZ_JAGIYZ010000028.1"/>
</dbReference>
<organism evidence="7 8">
    <name type="scientific">Roseomonas nitratireducens</name>
    <dbReference type="NCBI Taxonomy" id="2820810"/>
    <lineage>
        <taxon>Bacteria</taxon>
        <taxon>Pseudomonadati</taxon>
        <taxon>Pseudomonadota</taxon>
        <taxon>Alphaproteobacteria</taxon>
        <taxon>Acetobacterales</taxon>
        <taxon>Roseomonadaceae</taxon>
        <taxon>Roseomonas</taxon>
    </lineage>
</organism>
<evidence type="ECO:0000256" key="4">
    <source>
        <dbReference type="ARBA" id="ARBA00023136"/>
    </source>
</evidence>
<evidence type="ECO:0000259" key="6">
    <source>
        <dbReference type="Pfam" id="PF04932"/>
    </source>
</evidence>
<comment type="caution">
    <text evidence="7">The sequence shown here is derived from an EMBL/GenBank/DDBJ whole genome shotgun (WGS) entry which is preliminary data.</text>
</comment>
<evidence type="ECO:0000313" key="8">
    <source>
        <dbReference type="Proteomes" id="UP000680815"/>
    </source>
</evidence>
<feature type="transmembrane region" description="Helical" evidence="5">
    <location>
        <begin position="304"/>
        <end position="325"/>
    </location>
</feature>
<evidence type="ECO:0000256" key="5">
    <source>
        <dbReference type="SAM" id="Phobius"/>
    </source>
</evidence>
<feature type="transmembrane region" description="Helical" evidence="5">
    <location>
        <begin position="177"/>
        <end position="198"/>
    </location>
</feature>
<dbReference type="InterPro" id="IPR051533">
    <property type="entry name" value="WaaL-like"/>
</dbReference>
<feature type="transmembrane region" description="Helical" evidence="5">
    <location>
        <begin position="232"/>
        <end position="250"/>
    </location>
</feature>
<evidence type="ECO:0000256" key="3">
    <source>
        <dbReference type="ARBA" id="ARBA00022989"/>
    </source>
</evidence>
<feature type="transmembrane region" description="Helical" evidence="5">
    <location>
        <begin position="280"/>
        <end position="297"/>
    </location>
</feature>
<feature type="transmembrane region" description="Helical" evidence="5">
    <location>
        <begin position="402"/>
        <end position="427"/>
    </location>
</feature>
<comment type="subcellular location">
    <subcellularLocation>
        <location evidence="1">Membrane</location>
        <topology evidence="1">Multi-pass membrane protein</topology>
    </subcellularLocation>
</comment>
<dbReference type="PANTHER" id="PTHR37422">
    <property type="entry name" value="TEICHURONIC ACID BIOSYNTHESIS PROTEIN TUAE"/>
    <property type="match status" value="1"/>
</dbReference>
<evidence type="ECO:0000256" key="1">
    <source>
        <dbReference type="ARBA" id="ARBA00004141"/>
    </source>
</evidence>
<sequence>MSAPGLPRLLPAALALGGGLVAAALALALPGLGAKGLAASMGLVAVAALMLLTRRPVEVLAGFAVLALTYNRHYFRPFAALTGTPVGEGLFWIPADPLLLALLLAIVAERALGRAPEVPATPFPTWPVQPLLAACLVSTLAAERMDLAAAETMRVVKFALLLALLARRMDAALWRTLAAAFGITVLAQSGLGVLQVAFRAGDSLLATFGGAAETLVEGFENRARGSMGHPNILAPWLLMLAPGAFGLALFSRSRALRAAGFVITIAAMAGVFAAKSRAPGLLMLAALGGVALGALALRALPARAAAGGAIWALLLLAAALTPFAGDIAERFRGDFARSVTFRADYNRAALEVFDRHPLLGAGLAGSGARMAELSAGIALELAAVTATAESAGVRAAAPVHNLYILMLAEAGLPGLVGFLLLLGGILWRGAAAVRRCSGGTRGIALGLTLGIGAQAVQQTVDFSLWWDPSWYSLAIAAALLATARDGAVP</sequence>
<evidence type="ECO:0000313" key="7">
    <source>
        <dbReference type="EMBL" id="MBP0466412.1"/>
    </source>
</evidence>
<feature type="transmembrane region" description="Helical" evidence="5">
    <location>
        <begin position="255"/>
        <end position="274"/>
    </location>
</feature>
<proteinExistence type="predicted"/>
<accession>A0ABS4AYG4</accession>
<dbReference type="EMBL" id="JAGIYZ010000028">
    <property type="protein sequence ID" value="MBP0466412.1"/>
    <property type="molecule type" value="Genomic_DNA"/>
</dbReference>
<feature type="domain" description="O-antigen ligase-related" evidence="6">
    <location>
        <begin position="264"/>
        <end position="419"/>
    </location>
</feature>
<keyword evidence="8" id="KW-1185">Reference proteome</keyword>
<reference evidence="7 8" key="1">
    <citation type="submission" date="2021-03" db="EMBL/GenBank/DDBJ databases">
        <authorList>
            <person name="So Y."/>
        </authorList>
    </citation>
    <scope>NUCLEOTIDE SEQUENCE [LARGE SCALE GENOMIC DNA]</scope>
    <source>
        <strain evidence="7 8">PWR1</strain>
    </source>
</reference>
<gene>
    <name evidence="7" type="ORF">J5Y09_20965</name>
</gene>
<evidence type="ECO:0000256" key="2">
    <source>
        <dbReference type="ARBA" id="ARBA00022692"/>
    </source>
</evidence>
<keyword evidence="4 5" id="KW-0472">Membrane</keyword>
<name>A0ABS4AYG4_9PROT</name>
<dbReference type="Pfam" id="PF04932">
    <property type="entry name" value="Wzy_C"/>
    <property type="match status" value="1"/>
</dbReference>
<keyword evidence="3 5" id="KW-1133">Transmembrane helix</keyword>
<dbReference type="Proteomes" id="UP000680815">
    <property type="component" value="Unassembled WGS sequence"/>
</dbReference>
<protein>
    <submittedName>
        <fullName evidence="7">O-antigen ligase family protein</fullName>
    </submittedName>
</protein>
<dbReference type="GO" id="GO:0016874">
    <property type="term" value="F:ligase activity"/>
    <property type="evidence" value="ECO:0007669"/>
    <property type="project" value="UniProtKB-KW"/>
</dbReference>
<dbReference type="InterPro" id="IPR007016">
    <property type="entry name" value="O-antigen_ligase-rel_domated"/>
</dbReference>
<dbReference type="PANTHER" id="PTHR37422:SF23">
    <property type="entry name" value="TEICHURONIC ACID BIOSYNTHESIS PROTEIN TUAE"/>
    <property type="match status" value="1"/>
</dbReference>
<keyword evidence="7" id="KW-0436">Ligase</keyword>